<reference evidence="3" key="4">
    <citation type="submission" date="2025-05" db="UniProtKB">
        <authorList>
            <consortium name="EnsemblFungi"/>
        </authorList>
    </citation>
    <scope>IDENTIFICATION</scope>
    <source>
        <strain evidence="3">isolate 1-1 / race 1 (BBBD)</strain>
    </source>
</reference>
<reference evidence="2" key="2">
    <citation type="submission" date="2016-05" db="EMBL/GenBank/DDBJ databases">
        <title>Comparative analysis highlights variable genome content of wheat rusts and divergence of the mating loci.</title>
        <authorList>
            <person name="Cuomo C.A."/>
            <person name="Bakkeren G."/>
            <person name="Szabo L."/>
            <person name="Khalil H."/>
            <person name="Joly D."/>
            <person name="Goldberg J."/>
            <person name="Young S."/>
            <person name="Zeng Q."/>
            <person name="Fellers J."/>
        </authorList>
    </citation>
    <scope>NUCLEOTIDE SEQUENCE [LARGE SCALE GENOMIC DNA]</scope>
    <source>
        <strain evidence="2">1-1 BBBD Race 1</strain>
    </source>
</reference>
<reference evidence="2" key="1">
    <citation type="submission" date="2009-11" db="EMBL/GenBank/DDBJ databases">
        <authorList>
            <consortium name="The Broad Institute Genome Sequencing Platform"/>
            <person name="Ward D."/>
            <person name="Feldgarden M."/>
            <person name="Earl A."/>
            <person name="Young S.K."/>
            <person name="Zeng Q."/>
            <person name="Koehrsen M."/>
            <person name="Alvarado L."/>
            <person name="Berlin A."/>
            <person name="Bochicchio J."/>
            <person name="Borenstein D."/>
            <person name="Chapman S.B."/>
            <person name="Chen Z."/>
            <person name="Engels R."/>
            <person name="Freedman E."/>
            <person name="Gellesch M."/>
            <person name="Goldberg J."/>
            <person name="Griggs A."/>
            <person name="Gujja S."/>
            <person name="Heilman E."/>
            <person name="Heiman D."/>
            <person name="Hepburn T."/>
            <person name="Howarth C."/>
            <person name="Jen D."/>
            <person name="Larson L."/>
            <person name="Lewis B."/>
            <person name="Mehta T."/>
            <person name="Park D."/>
            <person name="Pearson M."/>
            <person name="Roberts A."/>
            <person name="Saif S."/>
            <person name="Shea T."/>
            <person name="Shenoy N."/>
            <person name="Sisk P."/>
            <person name="Stolte C."/>
            <person name="Sykes S."/>
            <person name="Thomson T."/>
            <person name="Walk T."/>
            <person name="White J."/>
            <person name="Yandava C."/>
            <person name="Izard J."/>
            <person name="Baranova O.V."/>
            <person name="Blanton J.M."/>
            <person name="Tanner A.C."/>
            <person name="Dewhirst F.E."/>
            <person name="Haas B."/>
            <person name="Nusbaum C."/>
            <person name="Birren B."/>
        </authorList>
    </citation>
    <scope>NUCLEOTIDE SEQUENCE [LARGE SCALE GENOMIC DNA]</scope>
    <source>
        <strain evidence="2">1-1 BBBD Race 1</strain>
    </source>
</reference>
<keyword evidence="4" id="KW-1185">Reference proteome</keyword>
<feature type="chain" id="PRO_5008109926" evidence="1">
    <location>
        <begin position="26"/>
        <end position="131"/>
    </location>
</feature>
<name>A0A180GHR8_PUCT1</name>
<dbReference type="EMBL" id="ADAS02000067">
    <property type="protein sequence ID" value="OAV92230.1"/>
    <property type="molecule type" value="Genomic_DNA"/>
</dbReference>
<proteinExistence type="predicted"/>
<dbReference type="VEuPathDB" id="FungiDB:PTTG_27710"/>
<dbReference type="AlphaFoldDB" id="A0A180GHR8"/>
<gene>
    <name evidence="2" type="ORF">PTTG_27710</name>
</gene>
<feature type="signal peptide" evidence="1">
    <location>
        <begin position="1"/>
        <end position="25"/>
    </location>
</feature>
<keyword evidence="1" id="KW-0732">Signal</keyword>
<evidence type="ECO:0000313" key="3">
    <source>
        <dbReference type="EnsemblFungi" id="PTTG_27710-t43_1-p1"/>
    </source>
</evidence>
<reference evidence="3 4" key="3">
    <citation type="journal article" date="2017" name="G3 (Bethesda)">
        <title>Comparative analysis highlights variable genome content of wheat rusts and divergence of the mating loci.</title>
        <authorList>
            <person name="Cuomo C.A."/>
            <person name="Bakkeren G."/>
            <person name="Khalil H.B."/>
            <person name="Panwar V."/>
            <person name="Joly D."/>
            <person name="Linning R."/>
            <person name="Sakthikumar S."/>
            <person name="Song X."/>
            <person name="Adiconis X."/>
            <person name="Fan L."/>
            <person name="Goldberg J.M."/>
            <person name="Levin J.Z."/>
            <person name="Young S."/>
            <person name="Zeng Q."/>
            <person name="Anikster Y."/>
            <person name="Bruce M."/>
            <person name="Wang M."/>
            <person name="Yin C."/>
            <person name="McCallum B."/>
            <person name="Szabo L.J."/>
            <person name="Hulbert S."/>
            <person name="Chen X."/>
            <person name="Fellers J.P."/>
        </authorList>
    </citation>
    <scope>NUCLEOTIDE SEQUENCE</scope>
    <source>
        <strain evidence="3">isolate 1-1 / race 1 (BBBD)</strain>
        <strain evidence="4">Isolate 1-1 / race 1 (BBBD)</strain>
    </source>
</reference>
<organism evidence="2">
    <name type="scientific">Puccinia triticina (isolate 1-1 / race 1 (BBBD))</name>
    <name type="common">Brown leaf rust fungus</name>
    <dbReference type="NCBI Taxonomy" id="630390"/>
    <lineage>
        <taxon>Eukaryota</taxon>
        <taxon>Fungi</taxon>
        <taxon>Dikarya</taxon>
        <taxon>Basidiomycota</taxon>
        <taxon>Pucciniomycotina</taxon>
        <taxon>Pucciniomycetes</taxon>
        <taxon>Pucciniales</taxon>
        <taxon>Pucciniaceae</taxon>
        <taxon>Puccinia</taxon>
    </lineage>
</organism>
<protein>
    <submittedName>
        <fullName evidence="2 3">Uncharacterized protein</fullName>
    </submittedName>
</protein>
<evidence type="ECO:0000313" key="4">
    <source>
        <dbReference type="Proteomes" id="UP000005240"/>
    </source>
</evidence>
<evidence type="ECO:0000313" key="2">
    <source>
        <dbReference type="EMBL" id="OAV92230.1"/>
    </source>
</evidence>
<dbReference type="Proteomes" id="UP000005240">
    <property type="component" value="Unassembled WGS sequence"/>
</dbReference>
<dbReference type="EnsemblFungi" id="PTTG_27710-t43_1">
    <property type="protein sequence ID" value="PTTG_27710-t43_1-p1"/>
    <property type="gene ID" value="PTTG_27710"/>
</dbReference>
<evidence type="ECO:0000256" key="1">
    <source>
        <dbReference type="SAM" id="SignalP"/>
    </source>
</evidence>
<sequence length="131" mass="14535">MNGPEIWHTSVQLLFVAQLAVTVLCGCTLHPEAADRLYDTKPAIPCPELVIEYTNVDQTKTELVQCPGDYLIRTFECGYRDCAVLYDKMGNHSNTLWAHTTSGDPAATGAVHYLGRLPHRFLLPSSETKIT</sequence>
<accession>A0A180GHR8</accession>